<feature type="transmembrane region" description="Helical" evidence="6">
    <location>
        <begin position="412"/>
        <end position="431"/>
    </location>
</feature>
<evidence type="ECO:0000256" key="2">
    <source>
        <dbReference type="ARBA" id="ARBA00022692"/>
    </source>
</evidence>
<accession>A0A6G0XTQ4</accession>
<evidence type="ECO:0000256" key="6">
    <source>
        <dbReference type="SAM" id="Phobius"/>
    </source>
</evidence>
<feature type="transmembrane region" description="Helical" evidence="6">
    <location>
        <begin position="223"/>
        <end position="246"/>
    </location>
</feature>
<feature type="transmembrane region" description="Helical" evidence="6">
    <location>
        <begin position="266"/>
        <end position="288"/>
    </location>
</feature>
<feature type="signal peptide" evidence="7">
    <location>
        <begin position="1"/>
        <end position="28"/>
    </location>
</feature>
<protein>
    <recommendedName>
        <fullName evidence="8">GOST seven transmembrane domain-containing protein</fullName>
    </recommendedName>
</protein>
<feature type="chain" id="PRO_5026028229" description="GOST seven transmembrane domain-containing protein" evidence="7">
    <location>
        <begin position="29"/>
        <end position="481"/>
    </location>
</feature>
<evidence type="ECO:0000313" key="9">
    <source>
        <dbReference type="EMBL" id="KAF0743994.1"/>
    </source>
</evidence>
<feature type="transmembrane region" description="Helical" evidence="6">
    <location>
        <begin position="332"/>
        <end position="354"/>
    </location>
</feature>
<keyword evidence="5 6" id="KW-0472">Membrane</keyword>
<comment type="subcellular location">
    <subcellularLocation>
        <location evidence="1">Membrane</location>
        <topology evidence="1">Multi-pass membrane protein</topology>
    </subcellularLocation>
</comment>
<comment type="caution">
    <text evidence="9">The sequence shown here is derived from an EMBL/GenBank/DDBJ whole genome shotgun (WGS) entry which is preliminary data.</text>
</comment>
<feature type="domain" description="GOST seven transmembrane" evidence="8">
    <location>
        <begin position="189"/>
        <end position="437"/>
    </location>
</feature>
<dbReference type="PANTHER" id="PTHR21229:SF1">
    <property type="entry name" value="GH17801P"/>
    <property type="match status" value="1"/>
</dbReference>
<dbReference type="Pfam" id="PF06814">
    <property type="entry name" value="GOST_TM"/>
    <property type="match status" value="1"/>
</dbReference>
<feature type="transmembrane region" description="Helical" evidence="6">
    <location>
        <begin position="185"/>
        <end position="211"/>
    </location>
</feature>
<keyword evidence="4 6" id="KW-1133">Transmembrane helix</keyword>
<evidence type="ECO:0000313" key="10">
    <source>
        <dbReference type="Proteomes" id="UP000481153"/>
    </source>
</evidence>
<feature type="transmembrane region" description="Helical" evidence="6">
    <location>
        <begin position="300"/>
        <end position="320"/>
    </location>
</feature>
<dbReference type="GO" id="GO:0005794">
    <property type="term" value="C:Golgi apparatus"/>
    <property type="evidence" value="ECO:0007669"/>
    <property type="project" value="TreeGrafter"/>
</dbReference>
<evidence type="ECO:0000256" key="5">
    <source>
        <dbReference type="ARBA" id="ARBA00023136"/>
    </source>
</evidence>
<gene>
    <name evidence="9" type="ORF">Ae201684_001633</name>
</gene>
<proteinExistence type="predicted"/>
<dbReference type="PANTHER" id="PTHR21229">
    <property type="entry name" value="LUNG SEVEN TRANSMEMBRANE RECEPTOR"/>
    <property type="match status" value="1"/>
</dbReference>
<dbReference type="GO" id="GO:0016020">
    <property type="term" value="C:membrane"/>
    <property type="evidence" value="ECO:0007669"/>
    <property type="project" value="UniProtKB-SubCell"/>
</dbReference>
<dbReference type="InterPro" id="IPR053937">
    <property type="entry name" value="GOST_TM"/>
</dbReference>
<evidence type="ECO:0000256" key="4">
    <source>
        <dbReference type="ARBA" id="ARBA00022989"/>
    </source>
</evidence>
<evidence type="ECO:0000256" key="1">
    <source>
        <dbReference type="ARBA" id="ARBA00004141"/>
    </source>
</evidence>
<evidence type="ECO:0000256" key="7">
    <source>
        <dbReference type="SAM" id="SignalP"/>
    </source>
</evidence>
<keyword evidence="3 7" id="KW-0732">Signal</keyword>
<evidence type="ECO:0000259" key="8">
    <source>
        <dbReference type="Pfam" id="PF06814"/>
    </source>
</evidence>
<keyword evidence="2 6" id="KW-0812">Transmembrane</keyword>
<keyword evidence="10" id="KW-1185">Reference proteome</keyword>
<dbReference type="VEuPathDB" id="FungiDB:AeMF1_000784"/>
<sequence>MTSTRRSVALSLWIVAAVVQASIHVVQGPSVGWRATERMFANPPGKNGSIVRVDFNATPIDPPSSDVDYAVVVAIFDLVNGSVVPGDYCSMDYTSLNMTDHIVGRVFSSDAANNNAVRGSEEFVVQHSGSQVVVLATCTRPKLIIESFFNESTLDIPYEDFGLETVFNITGAIAFKNSYGYLPGLMWGLLPFSGGLSLAYIMSLLLFVVLVICNRPSLIRLHYFILVVLVLMTIETVLWFVTYWQLNATGEAICCPYPPLILASTAMKVVSKLVARVLTTIICLGYGIARPHLTVPETGLVVGLALCYIVSTGVLEILHLSNQAQGNMEPPVVWEALAIATDGCFAGWIFASLVLTRKTLRRTGQTAKYQMYDILFKVLVVFIVLAFAFTLFENAVYAKRIASFPWEYLWMLWAGSRLLNFAVIVVVSIIWRPTETSFLYANSMQLPSSEDDCAKQDVVSQDSPGIQEIVVEEEKKSEDAV</sequence>
<dbReference type="Proteomes" id="UP000481153">
    <property type="component" value="Unassembled WGS sequence"/>
</dbReference>
<organism evidence="9 10">
    <name type="scientific">Aphanomyces euteiches</name>
    <dbReference type="NCBI Taxonomy" id="100861"/>
    <lineage>
        <taxon>Eukaryota</taxon>
        <taxon>Sar</taxon>
        <taxon>Stramenopiles</taxon>
        <taxon>Oomycota</taxon>
        <taxon>Saprolegniomycetes</taxon>
        <taxon>Saprolegniales</taxon>
        <taxon>Verrucalvaceae</taxon>
        <taxon>Aphanomyces</taxon>
    </lineage>
</organism>
<reference evidence="9 10" key="1">
    <citation type="submission" date="2019-07" db="EMBL/GenBank/DDBJ databases">
        <title>Genomics analysis of Aphanomyces spp. identifies a new class of oomycete effector associated with host adaptation.</title>
        <authorList>
            <person name="Gaulin E."/>
        </authorList>
    </citation>
    <scope>NUCLEOTIDE SEQUENCE [LARGE SCALE GENOMIC DNA]</scope>
    <source>
        <strain evidence="9 10">ATCC 201684</strain>
    </source>
</reference>
<feature type="transmembrane region" description="Helical" evidence="6">
    <location>
        <begin position="374"/>
        <end position="392"/>
    </location>
</feature>
<dbReference type="AlphaFoldDB" id="A0A6G0XTQ4"/>
<name>A0A6G0XTQ4_9STRA</name>
<evidence type="ECO:0000256" key="3">
    <source>
        <dbReference type="ARBA" id="ARBA00022729"/>
    </source>
</evidence>
<dbReference type="InterPro" id="IPR009637">
    <property type="entry name" value="GPR107/GPR108-like"/>
</dbReference>
<dbReference type="EMBL" id="VJMJ01000012">
    <property type="protein sequence ID" value="KAF0743994.1"/>
    <property type="molecule type" value="Genomic_DNA"/>
</dbReference>